<dbReference type="PRINTS" id="PR00081">
    <property type="entry name" value="GDHRDH"/>
</dbReference>
<dbReference type="InterPro" id="IPR036291">
    <property type="entry name" value="NAD(P)-bd_dom_sf"/>
</dbReference>
<dbReference type="Proteomes" id="UP000782312">
    <property type="component" value="Unassembled WGS sequence"/>
</dbReference>
<dbReference type="FunFam" id="3.40.50.720:FF:000084">
    <property type="entry name" value="Short-chain dehydrogenase reductase"/>
    <property type="match status" value="1"/>
</dbReference>
<dbReference type="InterPro" id="IPR050259">
    <property type="entry name" value="SDR"/>
</dbReference>
<comment type="similarity">
    <text evidence="1">Belongs to the short-chain dehydrogenases/reductases (SDR) family.</text>
</comment>
<evidence type="ECO:0000256" key="1">
    <source>
        <dbReference type="ARBA" id="ARBA00006484"/>
    </source>
</evidence>
<name>A0A932HZ99_UNCTE</name>
<gene>
    <name evidence="2" type="ORF">HYZ11_04790</name>
</gene>
<dbReference type="Pfam" id="PF13561">
    <property type="entry name" value="adh_short_C2"/>
    <property type="match status" value="1"/>
</dbReference>
<dbReference type="InterPro" id="IPR002347">
    <property type="entry name" value="SDR_fam"/>
</dbReference>
<dbReference type="SUPFAM" id="SSF51735">
    <property type="entry name" value="NAD(P)-binding Rossmann-fold domains"/>
    <property type="match status" value="1"/>
</dbReference>
<comment type="caution">
    <text evidence="2">The sequence shown here is derived from an EMBL/GenBank/DDBJ whole genome shotgun (WGS) entry which is preliminary data.</text>
</comment>
<protein>
    <submittedName>
        <fullName evidence="2">SDR family oxidoreductase</fullName>
    </submittedName>
</protein>
<sequence length="263" mass="27687">MDLGLRGKRALVTGSSEGIGRACALGLAAEGAQVAICARRPGPLRQAAEKIQKETGAQVFSFGADMSRSEDCERVVKQAAEAMGGLDILVNNVGQIKLAGIAEISDADWQKEIDRNVMSAIRGSRAAWPYLTRNGGGRVINITGLAGKQVHLPGDMATSLTKAALNSFTKTLAHEGGKHGVLVNNVCPGPIFTEGMPERIGWIAERLGISVEEAKRNRERVSVLGRLGTPEEVANVVVFLASGRASFVTGVTVEVDGGASHYI</sequence>
<evidence type="ECO:0000313" key="2">
    <source>
        <dbReference type="EMBL" id="MBI3126902.1"/>
    </source>
</evidence>
<dbReference type="Gene3D" id="3.40.50.720">
    <property type="entry name" value="NAD(P)-binding Rossmann-like Domain"/>
    <property type="match status" value="1"/>
</dbReference>
<dbReference type="PANTHER" id="PTHR42879:SF6">
    <property type="entry name" value="NADPH-DEPENDENT REDUCTASE BACG"/>
    <property type="match status" value="1"/>
</dbReference>
<dbReference type="PANTHER" id="PTHR42879">
    <property type="entry name" value="3-OXOACYL-(ACYL-CARRIER-PROTEIN) REDUCTASE"/>
    <property type="match status" value="1"/>
</dbReference>
<evidence type="ECO:0000313" key="3">
    <source>
        <dbReference type="Proteomes" id="UP000782312"/>
    </source>
</evidence>
<dbReference type="PRINTS" id="PR00080">
    <property type="entry name" value="SDRFAMILY"/>
</dbReference>
<dbReference type="AlphaFoldDB" id="A0A932HZ99"/>
<accession>A0A932HZ99</accession>
<proteinExistence type="inferred from homology"/>
<reference evidence="2" key="1">
    <citation type="submission" date="2020-07" db="EMBL/GenBank/DDBJ databases">
        <title>Huge and variable diversity of episymbiotic CPR bacteria and DPANN archaea in groundwater ecosystems.</title>
        <authorList>
            <person name="He C.Y."/>
            <person name="Keren R."/>
            <person name="Whittaker M."/>
            <person name="Farag I.F."/>
            <person name="Doudna J."/>
            <person name="Cate J.H.D."/>
            <person name="Banfield J.F."/>
        </authorList>
    </citation>
    <scope>NUCLEOTIDE SEQUENCE</scope>
    <source>
        <strain evidence="2">NC_groundwater_763_Ag_S-0.2um_68_21</strain>
    </source>
</reference>
<organism evidence="2 3">
    <name type="scientific">Tectimicrobiota bacterium</name>
    <dbReference type="NCBI Taxonomy" id="2528274"/>
    <lineage>
        <taxon>Bacteria</taxon>
        <taxon>Pseudomonadati</taxon>
        <taxon>Nitrospinota/Tectimicrobiota group</taxon>
        <taxon>Candidatus Tectimicrobiota</taxon>
    </lineage>
</organism>
<dbReference type="EMBL" id="JACPUR010000013">
    <property type="protein sequence ID" value="MBI3126902.1"/>
    <property type="molecule type" value="Genomic_DNA"/>
</dbReference>